<name>A0ACC0BSB5_CATRO</name>
<dbReference type="Proteomes" id="UP001060085">
    <property type="component" value="Linkage Group LG02"/>
</dbReference>
<keyword evidence="2" id="KW-1185">Reference proteome</keyword>
<evidence type="ECO:0000313" key="2">
    <source>
        <dbReference type="Proteomes" id="UP001060085"/>
    </source>
</evidence>
<evidence type="ECO:0000313" key="1">
    <source>
        <dbReference type="EMBL" id="KAI5675571.1"/>
    </source>
</evidence>
<reference evidence="2" key="1">
    <citation type="journal article" date="2023" name="Nat. Plants">
        <title>Single-cell RNA sequencing provides a high-resolution roadmap for understanding the multicellular compartmentation of specialized metabolism.</title>
        <authorList>
            <person name="Sun S."/>
            <person name="Shen X."/>
            <person name="Li Y."/>
            <person name="Li Y."/>
            <person name="Wang S."/>
            <person name="Li R."/>
            <person name="Zhang H."/>
            <person name="Shen G."/>
            <person name="Guo B."/>
            <person name="Wei J."/>
            <person name="Xu J."/>
            <person name="St-Pierre B."/>
            <person name="Chen S."/>
            <person name="Sun C."/>
        </authorList>
    </citation>
    <scope>NUCLEOTIDE SEQUENCE [LARGE SCALE GENOMIC DNA]</scope>
</reference>
<gene>
    <name evidence="1" type="ORF">M9H77_06521</name>
</gene>
<accession>A0ACC0BSB5</accession>
<dbReference type="EMBL" id="CM044702">
    <property type="protein sequence ID" value="KAI5675571.1"/>
    <property type="molecule type" value="Genomic_DNA"/>
</dbReference>
<comment type="caution">
    <text evidence="1">The sequence shown here is derived from an EMBL/GenBank/DDBJ whole genome shotgun (WGS) entry which is preliminary data.</text>
</comment>
<organism evidence="1 2">
    <name type="scientific">Catharanthus roseus</name>
    <name type="common">Madagascar periwinkle</name>
    <name type="synonym">Vinca rosea</name>
    <dbReference type="NCBI Taxonomy" id="4058"/>
    <lineage>
        <taxon>Eukaryota</taxon>
        <taxon>Viridiplantae</taxon>
        <taxon>Streptophyta</taxon>
        <taxon>Embryophyta</taxon>
        <taxon>Tracheophyta</taxon>
        <taxon>Spermatophyta</taxon>
        <taxon>Magnoliopsida</taxon>
        <taxon>eudicotyledons</taxon>
        <taxon>Gunneridae</taxon>
        <taxon>Pentapetalae</taxon>
        <taxon>asterids</taxon>
        <taxon>lamiids</taxon>
        <taxon>Gentianales</taxon>
        <taxon>Apocynaceae</taxon>
        <taxon>Rauvolfioideae</taxon>
        <taxon>Vinceae</taxon>
        <taxon>Catharanthinae</taxon>
        <taxon>Catharanthus</taxon>
    </lineage>
</organism>
<proteinExistence type="predicted"/>
<sequence length="128" mass="14695">MPTKDMRNRTYKALEFHNGRVATFKSYVYSFGMLFLELLTGGKGLFCVEDDPSKRPIIQDLSERSVKKLLVVNKSDIATIMNMLPNLHHSNIVRFFGFCTGHNEEFLLYEYVSKGLKNFLDDPLNPLG</sequence>
<protein>
    <submittedName>
        <fullName evidence="1">Uncharacterized protein</fullName>
    </submittedName>
</protein>